<dbReference type="OrthoDB" id="3439183at2"/>
<gene>
    <name evidence="2" type="ORF">AC529_15325</name>
</gene>
<feature type="region of interest" description="Disordered" evidence="1">
    <location>
        <begin position="1"/>
        <end position="40"/>
    </location>
</feature>
<evidence type="ECO:0000313" key="2">
    <source>
        <dbReference type="EMBL" id="KUP95863.1"/>
    </source>
</evidence>
<organism evidence="2 3">
    <name type="scientific">Thermobifida cellulosilytica TB100</name>
    <dbReference type="NCBI Taxonomy" id="665004"/>
    <lineage>
        <taxon>Bacteria</taxon>
        <taxon>Bacillati</taxon>
        <taxon>Actinomycetota</taxon>
        <taxon>Actinomycetes</taxon>
        <taxon>Streptosporangiales</taxon>
        <taxon>Nocardiopsidaceae</taxon>
        <taxon>Thermobifida</taxon>
    </lineage>
</organism>
<evidence type="ECO:0000313" key="3">
    <source>
        <dbReference type="Proteomes" id="UP000074382"/>
    </source>
</evidence>
<reference evidence="3" key="1">
    <citation type="journal article" date="2017" name="Acta Aliment.">
        <title>Plant polysaccharide degrading enzyme system of Thermpbifida cellulosilytica TB100 revealed by de novo genome project data.</title>
        <authorList>
            <person name="Toth A."/>
            <person name="Baka E."/>
            <person name="Luzics S."/>
            <person name="Bata-Vidacs I."/>
            <person name="Nagy I."/>
            <person name="Balint B."/>
            <person name="Herceg R."/>
            <person name="Olasz F."/>
            <person name="Wilk T."/>
            <person name="Nagy T."/>
            <person name="Kriszt B."/>
            <person name="Nagy I."/>
            <person name="Kukolya J."/>
        </authorList>
    </citation>
    <scope>NUCLEOTIDE SEQUENCE [LARGE SCALE GENOMIC DNA]</scope>
    <source>
        <strain evidence="3">TB100</strain>
    </source>
</reference>
<evidence type="ECO:0000256" key="1">
    <source>
        <dbReference type="SAM" id="MobiDB-lite"/>
    </source>
</evidence>
<dbReference type="PATRIC" id="fig|665004.4.peg.3746"/>
<proteinExistence type="predicted"/>
<dbReference type="EMBL" id="LGEM01000106">
    <property type="protein sequence ID" value="KUP95863.1"/>
    <property type="molecule type" value="Genomic_DNA"/>
</dbReference>
<comment type="caution">
    <text evidence="2">The sequence shown here is derived from an EMBL/GenBank/DDBJ whole genome shotgun (WGS) entry which is preliminary data.</text>
</comment>
<name>A0A147KEZ7_THECS</name>
<dbReference type="STRING" id="665004.AC529_15325"/>
<feature type="compositionally biased region" description="Basic and acidic residues" evidence="1">
    <location>
        <begin position="17"/>
        <end position="40"/>
    </location>
</feature>
<accession>A0A147KEZ7</accession>
<sequence length="122" mass="13799">MADNVRAIESAPSTRAAARDAHHRDRERDAAEETTARRVADELKTRGSVILTGEDEARSRRIGRRAGKLINRKVRTKRVNGGIAVWDDERGSNPLHAHLDEQRTNRLLDQFYKEHGPITGPR</sequence>
<dbReference type="Proteomes" id="UP000074382">
    <property type="component" value="Unassembled WGS sequence"/>
</dbReference>
<protein>
    <submittedName>
        <fullName evidence="2">Uncharacterized protein</fullName>
    </submittedName>
</protein>
<dbReference type="RefSeq" id="WP_068758371.1">
    <property type="nucleotide sequence ID" value="NZ_KQ950186.1"/>
</dbReference>
<dbReference type="AlphaFoldDB" id="A0A147KEZ7"/>
<keyword evidence="3" id="KW-1185">Reference proteome</keyword>